<feature type="signal peptide" evidence="2">
    <location>
        <begin position="1"/>
        <end position="16"/>
    </location>
</feature>
<keyword evidence="2" id="KW-0732">Signal</keyword>
<evidence type="ECO:0000256" key="2">
    <source>
        <dbReference type="SAM" id="SignalP"/>
    </source>
</evidence>
<sequence length="64" mass="7127">MYKALSSWLLFSRCSASASLTLLPSALVSPSSPPRHHSYITATMYCNFKFMLALNFYLCALESS</sequence>
<evidence type="ECO:0000313" key="4">
    <source>
        <dbReference type="Proteomes" id="UP001218218"/>
    </source>
</evidence>
<keyword evidence="4" id="KW-1185">Reference proteome</keyword>
<evidence type="ECO:0000313" key="3">
    <source>
        <dbReference type="EMBL" id="KAJ7343213.1"/>
    </source>
</evidence>
<name>A0AAD6ZWT9_9AGAR</name>
<reference evidence="3" key="1">
    <citation type="submission" date="2023-03" db="EMBL/GenBank/DDBJ databases">
        <title>Massive genome expansion in bonnet fungi (Mycena s.s.) driven by repeated elements and novel gene families across ecological guilds.</title>
        <authorList>
            <consortium name="Lawrence Berkeley National Laboratory"/>
            <person name="Harder C.B."/>
            <person name="Miyauchi S."/>
            <person name="Viragh M."/>
            <person name="Kuo A."/>
            <person name="Thoen E."/>
            <person name="Andreopoulos B."/>
            <person name="Lu D."/>
            <person name="Skrede I."/>
            <person name="Drula E."/>
            <person name="Henrissat B."/>
            <person name="Morin E."/>
            <person name="Kohler A."/>
            <person name="Barry K."/>
            <person name="LaButti K."/>
            <person name="Morin E."/>
            <person name="Salamov A."/>
            <person name="Lipzen A."/>
            <person name="Mereny Z."/>
            <person name="Hegedus B."/>
            <person name="Baldrian P."/>
            <person name="Stursova M."/>
            <person name="Weitz H."/>
            <person name="Taylor A."/>
            <person name="Grigoriev I.V."/>
            <person name="Nagy L.G."/>
            <person name="Martin F."/>
            <person name="Kauserud H."/>
        </authorList>
    </citation>
    <scope>NUCLEOTIDE SEQUENCE</scope>
    <source>
        <strain evidence="3">CBHHK002</strain>
    </source>
</reference>
<protein>
    <recommendedName>
        <fullName evidence="5">Secreted protein</fullName>
    </recommendedName>
</protein>
<evidence type="ECO:0000256" key="1">
    <source>
        <dbReference type="SAM" id="Phobius"/>
    </source>
</evidence>
<keyword evidence="1" id="KW-0812">Transmembrane</keyword>
<dbReference type="Proteomes" id="UP001218218">
    <property type="component" value="Unassembled WGS sequence"/>
</dbReference>
<organism evidence="3 4">
    <name type="scientific">Mycena albidolilacea</name>
    <dbReference type="NCBI Taxonomy" id="1033008"/>
    <lineage>
        <taxon>Eukaryota</taxon>
        <taxon>Fungi</taxon>
        <taxon>Dikarya</taxon>
        <taxon>Basidiomycota</taxon>
        <taxon>Agaricomycotina</taxon>
        <taxon>Agaricomycetes</taxon>
        <taxon>Agaricomycetidae</taxon>
        <taxon>Agaricales</taxon>
        <taxon>Marasmiineae</taxon>
        <taxon>Mycenaceae</taxon>
        <taxon>Mycena</taxon>
    </lineage>
</organism>
<feature type="chain" id="PRO_5041993906" description="Secreted protein" evidence="2">
    <location>
        <begin position="17"/>
        <end position="64"/>
    </location>
</feature>
<keyword evidence="1" id="KW-0472">Membrane</keyword>
<dbReference type="EMBL" id="JARIHO010000023">
    <property type="protein sequence ID" value="KAJ7343213.1"/>
    <property type="molecule type" value="Genomic_DNA"/>
</dbReference>
<evidence type="ECO:0008006" key="5">
    <source>
        <dbReference type="Google" id="ProtNLM"/>
    </source>
</evidence>
<dbReference type="AlphaFoldDB" id="A0AAD6ZWT9"/>
<proteinExistence type="predicted"/>
<accession>A0AAD6ZWT9</accession>
<comment type="caution">
    <text evidence="3">The sequence shown here is derived from an EMBL/GenBank/DDBJ whole genome shotgun (WGS) entry which is preliminary data.</text>
</comment>
<feature type="transmembrane region" description="Helical" evidence="1">
    <location>
        <begin position="40"/>
        <end position="61"/>
    </location>
</feature>
<gene>
    <name evidence="3" type="ORF">DFH08DRAFT_872075</name>
</gene>
<keyword evidence="1" id="KW-1133">Transmembrane helix</keyword>